<organism evidence="1 2">
    <name type="scientific">Cymbomonas tetramitiformis</name>
    <dbReference type="NCBI Taxonomy" id="36881"/>
    <lineage>
        <taxon>Eukaryota</taxon>
        <taxon>Viridiplantae</taxon>
        <taxon>Chlorophyta</taxon>
        <taxon>Pyramimonadophyceae</taxon>
        <taxon>Pyramimonadales</taxon>
        <taxon>Pyramimonadaceae</taxon>
        <taxon>Cymbomonas</taxon>
    </lineage>
</organism>
<keyword evidence="2" id="KW-1185">Reference proteome</keyword>
<protein>
    <submittedName>
        <fullName evidence="1">Uncharacterized protein</fullName>
    </submittedName>
</protein>
<comment type="caution">
    <text evidence="1">The sequence shown here is derived from an EMBL/GenBank/DDBJ whole genome shotgun (WGS) entry which is preliminary data.</text>
</comment>
<dbReference type="GO" id="GO:0016787">
    <property type="term" value="F:hydrolase activity"/>
    <property type="evidence" value="ECO:0007669"/>
    <property type="project" value="InterPro"/>
</dbReference>
<reference evidence="1 2" key="1">
    <citation type="journal article" date="2015" name="Genome Biol. Evol.">
        <title>Comparative Genomics of a Bacterivorous Green Alga Reveals Evolutionary Causalities and Consequences of Phago-Mixotrophic Mode of Nutrition.</title>
        <authorList>
            <person name="Burns J.A."/>
            <person name="Paasch A."/>
            <person name="Narechania A."/>
            <person name="Kim E."/>
        </authorList>
    </citation>
    <scope>NUCLEOTIDE SEQUENCE [LARGE SCALE GENOMIC DNA]</scope>
    <source>
        <strain evidence="1 2">PLY_AMNH</strain>
    </source>
</reference>
<evidence type="ECO:0000313" key="1">
    <source>
        <dbReference type="EMBL" id="KAK3285420.1"/>
    </source>
</evidence>
<dbReference type="EMBL" id="LGRX02001825">
    <property type="protein sequence ID" value="KAK3285420.1"/>
    <property type="molecule type" value="Genomic_DNA"/>
</dbReference>
<dbReference type="SUPFAM" id="SSF56300">
    <property type="entry name" value="Metallo-dependent phosphatases"/>
    <property type="match status" value="1"/>
</dbReference>
<dbReference type="GO" id="GO:0009166">
    <property type="term" value="P:nucleotide catabolic process"/>
    <property type="evidence" value="ECO:0007669"/>
    <property type="project" value="InterPro"/>
</dbReference>
<dbReference type="InterPro" id="IPR006179">
    <property type="entry name" value="5_nucleotidase/apyrase"/>
</dbReference>
<evidence type="ECO:0000313" key="2">
    <source>
        <dbReference type="Proteomes" id="UP001190700"/>
    </source>
</evidence>
<accession>A0AAE0GWC9</accession>
<dbReference type="Gene3D" id="3.60.21.10">
    <property type="match status" value="1"/>
</dbReference>
<dbReference type="PANTHER" id="PTHR11575:SF24">
    <property type="entry name" value="5'-NUCLEOTIDASE"/>
    <property type="match status" value="1"/>
</dbReference>
<dbReference type="Proteomes" id="UP001190700">
    <property type="component" value="Unassembled WGS sequence"/>
</dbReference>
<dbReference type="InterPro" id="IPR029052">
    <property type="entry name" value="Metallo-depent_PP-like"/>
</dbReference>
<dbReference type="AlphaFoldDB" id="A0AAE0GWC9"/>
<gene>
    <name evidence="1" type="ORF">CYMTET_6978</name>
</gene>
<proteinExistence type="predicted"/>
<sequence length="569" mass="62556">MTYDTLFPGEGYITQVLECNETQHFIITLPTTYVLLDLQLEAYTDPIRGVSSVVLEISRNPEFSSILERIEGQSNFLVPVKNVSDFGDYFLRVFPGGLYCPTGYQLRAFVAGELTIFNASFIYQSNVRSRLLPIDKYSSLCSYDYYLENPDKCAGGADRRAAYIQSVQAVEENVICLDSGNAVVGTSFFSTFEGAADAELLMNYAPFDVWGPQHFELNKGEVQLALLLNMLTSTHMVLSNVDWSRTVLADSALQRYAVKEFNGRQVGFLGIVDETYLPRYAPILSEDFVVNPDVQNLPQDRRTAAQLALVVDELVSNHPSCNIIVALGFSDVLCRQVLEQSDNIDICVASAPISKESITTSAMNVMNLAGNTSLYVMGASDWYGRYLGNLWVSFDASGVILDWNKGDVVVAMDHNNFNASDPGVLQRLGEMEDEIAVEATSTVVGTISRSLSGEEGSPQDNSTWPGCRAHECQMGDFLTDAFLYYCQQHFEDSCDVAIMNGDCRPSDMAPVSAEYSRKHVGTVIIVDSRPGVQTVILPPSIVCTMISTPYLANTDDVTSASHRLGADAP</sequence>
<dbReference type="PANTHER" id="PTHR11575">
    <property type="entry name" value="5'-NUCLEOTIDASE-RELATED"/>
    <property type="match status" value="1"/>
</dbReference>
<name>A0AAE0GWC9_9CHLO</name>